<name>A0AA88ZVU2_CLONO</name>
<organism evidence="2 3">
    <name type="scientific">Clostridium novyi A str. 4570</name>
    <dbReference type="NCBI Taxonomy" id="1444290"/>
    <lineage>
        <taxon>Bacteria</taxon>
        <taxon>Bacillati</taxon>
        <taxon>Bacillota</taxon>
        <taxon>Clostridia</taxon>
        <taxon>Eubacteriales</taxon>
        <taxon>Clostridiaceae</taxon>
        <taxon>Clostridium</taxon>
    </lineage>
</organism>
<dbReference type="AlphaFoldDB" id="A0AA88ZVU2"/>
<evidence type="ECO:0000313" key="2">
    <source>
        <dbReference type="EMBL" id="KGN02644.1"/>
    </source>
</evidence>
<dbReference type="Proteomes" id="UP000030016">
    <property type="component" value="Unassembled WGS sequence"/>
</dbReference>
<proteinExistence type="predicted"/>
<dbReference type="GO" id="GO:0005524">
    <property type="term" value="F:ATP binding"/>
    <property type="evidence" value="ECO:0007669"/>
    <property type="project" value="InterPro"/>
</dbReference>
<reference evidence="2 3" key="1">
    <citation type="submission" date="2014-01" db="EMBL/GenBank/DDBJ databases">
        <title>Plasmidome dynamics in the species complex Clostridium novyi sensu lato converts strains of independent lineages into distinctly different pathogens.</title>
        <authorList>
            <person name="Skarin H."/>
            <person name="Segerman B."/>
        </authorList>
    </citation>
    <scope>NUCLEOTIDE SEQUENCE [LARGE SCALE GENOMIC DNA]</scope>
    <source>
        <strain evidence="2 3">4570</strain>
    </source>
</reference>
<evidence type="ECO:0000259" key="1">
    <source>
        <dbReference type="Pfam" id="PF07728"/>
    </source>
</evidence>
<feature type="domain" description="ATPase dynein-related AAA" evidence="1">
    <location>
        <begin position="305"/>
        <end position="461"/>
    </location>
</feature>
<dbReference type="RefSeq" id="WP_039249237.1">
    <property type="nucleotide sequence ID" value="NZ_JDRX01000006.1"/>
</dbReference>
<dbReference type="InterPro" id="IPR027417">
    <property type="entry name" value="P-loop_NTPase"/>
</dbReference>
<dbReference type="InterPro" id="IPR011704">
    <property type="entry name" value="ATPase_dyneun-rel_AAA"/>
</dbReference>
<dbReference type="Gene3D" id="3.40.50.300">
    <property type="entry name" value="P-loop containing nucleotide triphosphate hydrolases"/>
    <property type="match status" value="1"/>
</dbReference>
<dbReference type="EMBL" id="JDRX01000006">
    <property type="protein sequence ID" value="KGN02644.1"/>
    <property type="molecule type" value="Genomic_DNA"/>
</dbReference>
<dbReference type="GO" id="GO:0016887">
    <property type="term" value="F:ATP hydrolysis activity"/>
    <property type="evidence" value="ECO:0007669"/>
    <property type="project" value="InterPro"/>
</dbReference>
<dbReference type="Pfam" id="PF07728">
    <property type="entry name" value="AAA_5"/>
    <property type="match status" value="1"/>
</dbReference>
<sequence>MQINENEKKQIMDSKTCYVVGMLSQNTKEYPGVGEENKSVTVMRGSENIVFYIKALSDEPIPIRDFVNPYTPTEPLYIGIDTRQDQSIFGLDYKNETDLNNKINIIKSKLENKLILFRPYIDVNKPNLYKNLKIINIESDVEVDETSQFICIPKVNYINNAVFEKKLLNGEDIFLEDYNHFMLFPEYILCGDYLYTNFKCWDKNEKKENVWTCNREQKNIRKIKLNLNDENTKNKIITGTNNIIFFATDYLADIEDVEGENITGDDTEIEFLKSLKNYTTEKELKYDIKDLVNFHVSVKTNSLTIISGMSGTGKTQLARSYAHVLGLSEEKGTLLFLPISPSYTEPEDLLGYLNTTNGLYISPESGLVDFLINAEKNPEKLHMVLFDEMNLAQVEHWFAPFISLLELESGMRKLKLYNKNSICHNCEKYKNYINIGDNIIFVGTVNIDETTKEFSSRLLDRSNIITLKKIRFSSLKEKYEENNEKYKNPIYSYKQYSSWITDYKSKSFSNEEIEFLNNLNDIIYKYDDQCGISFRIFNGIERYLKNVPNNADDIYSISRSEAFDIQIKQRLMTKIKGIDRQLKGLLGTFDESAKVPSNSELYDFFDNEKVKKISEFNLTKKEICRKSRELTLYGYAN</sequence>
<evidence type="ECO:0000313" key="3">
    <source>
        <dbReference type="Proteomes" id="UP000030016"/>
    </source>
</evidence>
<protein>
    <recommendedName>
        <fullName evidence="1">ATPase dynein-related AAA domain-containing protein</fullName>
    </recommendedName>
</protein>
<gene>
    <name evidence="2" type="ORF">Z969_03915</name>
</gene>
<comment type="caution">
    <text evidence="2">The sequence shown here is derived from an EMBL/GenBank/DDBJ whole genome shotgun (WGS) entry which is preliminary data.</text>
</comment>
<dbReference type="SUPFAM" id="SSF52540">
    <property type="entry name" value="P-loop containing nucleoside triphosphate hydrolases"/>
    <property type="match status" value="1"/>
</dbReference>
<accession>A0AA88ZVU2</accession>